<dbReference type="GO" id="GO:0016787">
    <property type="term" value="F:hydrolase activity"/>
    <property type="evidence" value="ECO:0007669"/>
    <property type="project" value="UniProtKB-KW"/>
</dbReference>
<dbReference type="InterPro" id="IPR038371">
    <property type="entry name" value="Cu_polyphenol_OxRdtase_sf"/>
</dbReference>
<evidence type="ECO:0000256" key="2">
    <source>
        <dbReference type="ARBA" id="ARBA00007353"/>
    </source>
</evidence>
<evidence type="ECO:0000256" key="8">
    <source>
        <dbReference type="ARBA" id="ARBA00048968"/>
    </source>
</evidence>
<evidence type="ECO:0000313" key="11">
    <source>
        <dbReference type="EMBL" id="AEI88821.1"/>
    </source>
</evidence>
<dbReference type="InterPro" id="IPR011324">
    <property type="entry name" value="Cytotoxic_necrot_fac-like_cat"/>
</dbReference>
<comment type="similarity">
    <text evidence="2 10">Belongs to the purine nucleoside phosphorylase YfiH/LACC1 family.</text>
</comment>
<dbReference type="KEGG" id="mmn:midi_00515"/>
<evidence type="ECO:0000256" key="3">
    <source>
        <dbReference type="ARBA" id="ARBA00022679"/>
    </source>
</evidence>
<keyword evidence="3" id="KW-0808">Transferase</keyword>
<evidence type="ECO:0000256" key="4">
    <source>
        <dbReference type="ARBA" id="ARBA00022723"/>
    </source>
</evidence>
<sequence length="245" mass="27202">MLVLTSSLFNQIKSIQHGFFSKLGEANLAESTSLDHNATSNQAKISKDFNYNVKFLRQIHSNKVIAIETPTQICNHVEADALVTSLPQVSLAIRTADCVPILLCDPENSIIGASHAGWRGAFAGVIEKTIEQMTQLGAKHIYAVIGPCIRAQNYEVDQDFYQNAIKINSKSLKFFTGSHKKGHYQFDLPGYCSSMLKDLGVNANDLEVDTYSNSQLFFSYRRAYHNTKSGRAVKYGNQVSAIMIK</sequence>
<comment type="catalytic activity">
    <reaction evidence="1">
        <text>inosine + phosphate = alpha-D-ribose 1-phosphate + hypoxanthine</text>
        <dbReference type="Rhea" id="RHEA:27646"/>
        <dbReference type="ChEBI" id="CHEBI:17368"/>
        <dbReference type="ChEBI" id="CHEBI:17596"/>
        <dbReference type="ChEBI" id="CHEBI:43474"/>
        <dbReference type="ChEBI" id="CHEBI:57720"/>
        <dbReference type="EC" id="2.4.2.1"/>
    </reaction>
    <physiologicalReaction direction="left-to-right" evidence="1">
        <dbReference type="Rhea" id="RHEA:27647"/>
    </physiologicalReaction>
</comment>
<protein>
    <recommendedName>
        <fullName evidence="10">Purine nucleoside phosphorylase</fullName>
    </recommendedName>
</protein>
<evidence type="ECO:0000256" key="1">
    <source>
        <dbReference type="ARBA" id="ARBA00000553"/>
    </source>
</evidence>
<organism evidence="11 12">
    <name type="scientific">Midichloria mitochondrii (strain IricVA)</name>
    <dbReference type="NCBI Taxonomy" id="696127"/>
    <lineage>
        <taxon>Bacteria</taxon>
        <taxon>Pseudomonadati</taxon>
        <taxon>Pseudomonadota</taxon>
        <taxon>Alphaproteobacteria</taxon>
        <taxon>Rickettsiales</taxon>
        <taxon>Candidatus Midichloriaceae</taxon>
        <taxon>Candidatus Midichloria</taxon>
    </lineage>
</organism>
<dbReference type="Proteomes" id="UP000006639">
    <property type="component" value="Chromosome"/>
</dbReference>
<dbReference type="CDD" id="cd16833">
    <property type="entry name" value="YfiH"/>
    <property type="match status" value="1"/>
</dbReference>
<keyword evidence="4" id="KW-0479">Metal-binding</keyword>
<evidence type="ECO:0000256" key="9">
    <source>
        <dbReference type="ARBA" id="ARBA00049893"/>
    </source>
</evidence>
<dbReference type="RefSeq" id="WP_013951033.1">
    <property type="nucleotide sequence ID" value="NC_015722.1"/>
</dbReference>
<dbReference type="GO" id="GO:0017061">
    <property type="term" value="F:S-methyl-5-thioadenosine phosphorylase activity"/>
    <property type="evidence" value="ECO:0007669"/>
    <property type="project" value="UniProtKB-EC"/>
</dbReference>
<accession>F7XVX2</accession>
<dbReference type="Pfam" id="PF02578">
    <property type="entry name" value="Cu-oxidase_4"/>
    <property type="match status" value="1"/>
</dbReference>
<dbReference type="OrthoDB" id="4279at2"/>
<comment type="catalytic activity">
    <reaction evidence="8">
        <text>adenosine + phosphate = alpha-D-ribose 1-phosphate + adenine</text>
        <dbReference type="Rhea" id="RHEA:27642"/>
        <dbReference type="ChEBI" id="CHEBI:16335"/>
        <dbReference type="ChEBI" id="CHEBI:16708"/>
        <dbReference type="ChEBI" id="CHEBI:43474"/>
        <dbReference type="ChEBI" id="CHEBI:57720"/>
        <dbReference type="EC" id="2.4.2.1"/>
    </reaction>
    <physiologicalReaction direction="left-to-right" evidence="8">
        <dbReference type="Rhea" id="RHEA:27643"/>
    </physiologicalReaction>
</comment>
<evidence type="ECO:0000256" key="5">
    <source>
        <dbReference type="ARBA" id="ARBA00022801"/>
    </source>
</evidence>
<dbReference type="Gene3D" id="3.60.140.10">
    <property type="entry name" value="CNF1/YfiH-like putative cysteine hydrolases"/>
    <property type="match status" value="1"/>
</dbReference>
<reference evidence="11 12" key="1">
    <citation type="journal article" date="2011" name="Mol. Biol. Evol.">
        <title>Phylogenomic evidence for the presence of a flagellum and cbb3 oxidase in the free-living mitochondrial ancestor.</title>
        <authorList>
            <person name="Sassera D."/>
            <person name="Lo N."/>
            <person name="Epis S."/>
            <person name="D'Auria G."/>
            <person name="Montagna M."/>
            <person name="Comandatore F."/>
            <person name="Horner D."/>
            <person name="Pereto J."/>
            <person name="Luciano A.M."/>
            <person name="Franciosi F."/>
            <person name="Ferri E."/>
            <person name="Crotti E."/>
            <person name="Bazzocchi C."/>
            <person name="Daffonchio D."/>
            <person name="Sacchi L."/>
            <person name="Moya A."/>
            <person name="Latorre A."/>
            <person name="Bandi C."/>
        </authorList>
    </citation>
    <scope>NUCLEOTIDE SEQUENCE [LARGE SCALE GENOMIC DNA]</scope>
    <source>
        <strain evidence="11 12">IricVA</strain>
    </source>
</reference>
<name>F7XVX2_MIDMI</name>
<comment type="catalytic activity">
    <reaction evidence="7">
        <text>adenosine + H2O + H(+) = inosine + NH4(+)</text>
        <dbReference type="Rhea" id="RHEA:24408"/>
        <dbReference type="ChEBI" id="CHEBI:15377"/>
        <dbReference type="ChEBI" id="CHEBI:15378"/>
        <dbReference type="ChEBI" id="CHEBI:16335"/>
        <dbReference type="ChEBI" id="CHEBI:17596"/>
        <dbReference type="ChEBI" id="CHEBI:28938"/>
        <dbReference type="EC" id="3.5.4.4"/>
    </reaction>
    <physiologicalReaction direction="left-to-right" evidence="7">
        <dbReference type="Rhea" id="RHEA:24409"/>
    </physiologicalReaction>
</comment>
<dbReference type="AlphaFoldDB" id="F7XVX2"/>
<dbReference type="SUPFAM" id="SSF64438">
    <property type="entry name" value="CNF1/YfiH-like putative cysteine hydrolases"/>
    <property type="match status" value="1"/>
</dbReference>
<evidence type="ECO:0000256" key="7">
    <source>
        <dbReference type="ARBA" id="ARBA00047989"/>
    </source>
</evidence>
<keyword evidence="6" id="KW-0862">Zinc</keyword>
<keyword evidence="12" id="KW-1185">Reference proteome</keyword>
<dbReference type="EMBL" id="CP002130">
    <property type="protein sequence ID" value="AEI88821.1"/>
    <property type="molecule type" value="Genomic_DNA"/>
</dbReference>
<dbReference type="PANTHER" id="PTHR30616:SF2">
    <property type="entry name" value="PURINE NUCLEOSIDE PHOSPHORYLASE LACC1"/>
    <property type="match status" value="1"/>
</dbReference>
<dbReference type="STRING" id="696127.midi_00515"/>
<dbReference type="HOGENOM" id="CLU_065784_2_0_5"/>
<dbReference type="GO" id="GO:0005507">
    <property type="term" value="F:copper ion binding"/>
    <property type="evidence" value="ECO:0007669"/>
    <property type="project" value="TreeGrafter"/>
</dbReference>
<proteinExistence type="inferred from homology"/>
<keyword evidence="5" id="KW-0378">Hydrolase</keyword>
<dbReference type="InterPro" id="IPR003730">
    <property type="entry name" value="Cu_polyphenol_OxRdtase"/>
</dbReference>
<gene>
    <name evidence="11" type="ordered locus">midi_00515</name>
</gene>
<dbReference type="PANTHER" id="PTHR30616">
    <property type="entry name" value="UNCHARACTERIZED PROTEIN YFIH"/>
    <property type="match status" value="1"/>
</dbReference>
<evidence type="ECO:0000256" key="6">
    <source>
        <dbReference type="ARBA" id="ARBA00022833"/>
    </source>
</evidence>
<comment type="catalytic activity">
    <reaction evidence="9">
        <text>S-methyl-5'-thioadenosine + phosphate = 5-(methylsulfanyl)-alpha-D-ribose 1-phosphate + adenine</text>
        <dbReference type="Rhea" id="RHEA:11852"/>
        <dbReference type="ChEBI" id="CHEBI:16708"/>
        <dbReference type="ChEBI" id="CHEBI:17509"/>
        <dbReference type="ChEBI" id="CHEBI:43474"/>
        <dbReference type="ChEBI" id="CHEBI:58533"/>
        <dbReference type="EC" id="2.4.2.28"/>
    </reaction>
    <physiologicalReaction direction="left-to-right" evidence="9">
        <dbReference type="Rhea" id="RHEA:11853"/>
    </physiologicalReaction>
</comment>
<evidence type="ECO:0000256" key="10">
    <source>
        <dbReference type="RuleBase" id="RU361274"/>
    </source>
</evidence>
<dbReference type="NCBIfam" id="TIGR00726">
    <property type="entry name" value="peptidoglycan editing factor PgeF"/>
    <property type="match status" value="1"/>
</dbReference>
<evidence type="ECO:0000313" key="12">
    <source>
        <dbReference type="Proteomes" id="UP000006639"/>
    </source>
</evidence>